<dbReference type="OrthoDB" id="424794at2759"/>
<dbReference type="GO" id="GO:0003723">
    <property type="term" value="F:RNA binding"/>
    <property type="evidence" value="ECO:0007669"/>
    <property type="project" value="InterPro"/>
</dbReference>
<dbReference type="EMBL" id="PGGS01000064">
    <property type="protein sequence ID" value="PNH10185.1"/>
    <property type="molecule type" value="Genomic_DNA"/>
</dbReference>
<feature type="region of interest" description="Disordered" evidence="1">
    <location>
        <begin position="180"/>
        <end position="235"/>
    </location>
</feature>
<dbReference type="InterPro" id="IPR050188">
    <property type="entry name" value="RluA_PseudoU_synthase"/>
</dbReference>
<dbReference type="GO" id="GO:0009982">
    <property type="term" value="F:pseudouridine synthase activity"/>
    <property type="evidence" value="ECO:0007669"/>
    <property type="project" value="InterPro"/>
</dbReference>
<feature type="compositionally biased region" description="Gly residues" evidence="1">
    <location>
        <begin position="141"/>
        <end position="153"/>
    </location>
</feature>
<accession>A0A2J8ACD5</accession>
<dbReference type="PANTHER" id="PTHR21600:SF52">
    <property type="entry name" value="PSEUDOURIDINE SYNTHASE RSUA_RLUA-LIKE DOMAIN-CONTAINING PROTEIN"/>
    <property type="match status" value="1"/>
</dbReference>
<dbReference type="PANTHER" id="PTHR21600">
    <property type="entry name" value="MITOCHONDRIAL RNA PSEUDOURIDINE SYNTHASE"/>
    <property type="match status" value="1"/>
</dbReference>
<dbReference type="InterPro" id="IPR020103">
    <property type="entry name" value="PsdUridine_synth_cat_dom_sf"/>
</dbReference>
<protein>
    <submittedName>
        <fullName evidence="2">RNA pseudourine synthase 6, chloroplastic</fullName>
    </submittedName>
</protein>
<evidence type="ECO:0000313" key="2">
    <source>
        <dbReference type="EMBL" id="PNH10185.1"/>
    </source>
</evidence>
<keyword evidence="3" id="KW-1185">Reference proteome</keyword>
<dbReference type="SUPFAM" id="SSF55120">
    <property type="entry name" value="Pseudouridine synthase"/>
    <property type="match status" value="2"/>
</dbReference>
<organism evidence="2 3">
    <name type="scientific">Tetrabaena socialis</name>
    <dbReference type="NCBI Taxonomy" id="47790"/>
    <lineage>
        <taxon>Eukaryota</taxon>
        <taxon>Viridiplantae</taxon>
        <taxon>Chlorophyta</taxon>
        <taxon>core chlorophytes</taxon>
        <taxon>Chlorophyceae</taxon>
        <taxon>CS clade</taxon>
        <taxon>Chlamydomonadales</taxon>
        <taxon>Tetrabaenaceae</taxon>
        <taxon>Tetrabaena</taxon>
    </lineage>
</organism>
<comment type="caution">
    <text evidence="2">The sequence shown here is derived from an EMBL/GenBank/DDBJ whole genome shotgun (WGS) entry which is preliminary data.</text>
</comment>
<dbReference type="AlphaFoldDB" id="A0A2J8ACD5"/>
<dbReference type="Proteomes" id="UP000236333">
    <property type="component" value="Unassembled WGS sequence"/>
</dbReference>
<feature type="compositionally biased region" description="Basic and acidic residues" evidence="1">
    <location>
        <begin position="210"/>
        <end position="220"/>
    </location>
</feature>
<evidence type="ECO:0000256" key="1">
    <source>
        <dbReference type="SAM" id="MobiDB-lite"/>
    </source>
</evidence>
<feature type="region of interest" description="Disordered" evidence="1">
    <location>
        <begin position="141"/>
        <end position="164"/>
    </location>
</feature>
<sequence length="328" mass="35273">MLDETPLLSAVESILADDVPGSGGRERALELLMLGSVFVGQQFKGRDHLTWSRSIDLDVAVTVAQVPAGHFVRVHPHPKRYPTCYCDWASRVLFSDDDYIVVNKPAGLPCMRHESNAAEEVAACVGKALEVQGLEVCGGGGGEGEAGTAGQGMAGEMASRTAQEHSGALDWYQRLFASPVQQEPQQQERAQEKEGQAQDLVGSGPQPDPHTGKEGHDRTDGLQPQPAAPPVCSPPMPARLYESTIDLHTGRTHQIRAQLASVGCPLVGDDMYIPISGLLIGESGVLEDPAMVAVVEELPSLQARIGLHAWRLTWRGHTFEAPPEWGDE</sequence>
<evidence type="ECO:0000313" key="3">
    <source>
        <dbReference type="Proteomes" id="UP000236333"/>
    </source>
</evidence>
<proteinExistence type="predicted"/>
<gene>
    <name evidence="2" type="ORF">TSOC_003126</name>
</gene>
<dbReference type="Gene3D" id="3.30.2350.10">
    <property type="entry name" value="Pseudouridine synthase"/>
    <property type="match status" value="1"/>
</dbReference>
<reference evidence="2 3" key="1">
    <citation type="journal article" date="2017" name="Mol. Biol. Evol.">
        <title>The 4-celled Tetrabaena socialis nuclear genome reveals the essential components for genetic control of cell number at the origin of multicellularity in the volvocine lineage.</title>
        <authorList>
            <person name="Featherston J."/>
            <person name="Arakaki Y."/>
            <person name="Hanschen E.R."/>
            <person name="Ferris P.J."/>
            <person name="Michod R.E."/>
            <person name="Olson B.J.S.C."/>
            <person name="Nozaki H."/>
            <person name="Durand P.M."/>
        </authorList>
    </citation>
    <scope>NUCLEOTIDE SEQUENCE [LARGE SCALE GENOMIC DNA]</scope>
    <source>
        <strain evidence="2 3">NIES-571</strain>
    </source>
</reference>
<name>A0A2J8ACD5_9CHLO</name>
<feature type="compositionally biased region" description="Pro residues" evidence="1">
    <location>
        <begin position="226"/>
        <end position="235"/>
    </location>
</feature>
<dbReference type="GO" id="GO:0000455">
    <property type="term" value="P:enzyme-directed rRNA pseudouridine synthesis"/>
    <property type="evidence" value="ECO:0007669"/>
    <property type="project" value="TreeGrafter"/>
</dbReference>